<dbReference type="GO" id="GO:0005198">
    <property type="term" value="F:structural molecule activity"/>
    <property type="evidence" value="ECO:0007669"/>
    <property type="project" value="InterPro"/>
</dbReference>
<evidence type="ECO:0000256" key="9">
    <source>
        <dbReference type="ARBA" id="ARBA00023124"/>
    </source>
</evidence>
<dbReference type="InterPro" id="IPR001301">
    <property type="entry name" value="Gemini_AL1_CLV"/>
</dbReference>
<dbReference type="GO" id="GO:0016779">
    <property type="term" value="F:nucleotidyltransferase activity"/>
    <property type="evidence" value="ECO:0007669"/>
    <property type="project" value="UniProtKB-KW"/>
</dbReference>
<keyword evidence="5" id="KW-0479">Metal-binding</keyword>
<evidence type="ECO:0000313" key="12">
    <source>
        <dbReference type="EMBL" id="PVU86577.1"/>
    </source>
</evidence>
<evidence type="ECO:0000256" key="1">
    <source>
        <dbReference type="ARBA" id="ARBA00022679"/>
    </source>
</evidence>
<evidence type="ECO:0000313" key="13">
    <source>
        <dbReference type="Proteomes" id="UP000245609"/>
    </source>
</evidence>
<dbReference type="Gene3D" id="3.40.1310.20">
    <property type="match status" value="1"/>
</dbReference>
<name>A0A2T9Y2P7_9FUNG</name>
<evidence type="ECO:0000256" key="8">
    <source>
        <dbReference type="ARBA" id="ARBA00022801"/>
    </source>
</evidence>
<dbReference type="STRING" id="133381.A0A2T9Y2P7"/>
<dbReference type="AlphaFoldDB" id="A0A2T9Y2P7"/>
<dbReference type="GO" id="GO:0000166">
    <property type="term" value="F:nucleotide binding"/>
    <property type="evidence" value="ECO:0007669"/>
    <property type="project" value="UniProtKB-KW"/>
</dbReference>
<keyword evidence="10" id="KW-0238">DNA-binding</keyword>
<sequence length="458" mass="53242">MPFPRKRKQLKRSRISKNITKKLNRYLDLYARAVNDSAESSAGINTLPEYKDDDDKYEDEENQNVFNYHTQAPDEFDISGVFGNSFETSNNFRLSSKGYFLTYPQFEFSKQQVLDEFKTIGINPIKYIIAQENHNLSDGNHIHVYMVFEKRLDIRRPSYFDIFEKHGCYETIKNHSKAIRYVTKGGNYLTNMSSEEINSAINLGQSRISDGLRVMAASSLQEMKDIVQSSPSLVRDYLRNPKAYDEGLLYIWNNKVAAMAEQNQNEIAAKELEEQRKKYRFKEFPLVDLWVRNLYSLWLRGRTNIGKTFYALSLFHNPLLVSDLEGLKLLDYTKHDGIIFDDMDFSKASRSLQLHLTDLRCTRNIAVKFGSVILRAGFPRIFTSNDKIFKKDEAIARRIWFAKVEEDLRLRVPSTLAENEESSSDESVENVASRTELRLPDTIKFDGNPTKFKEFMSQ</sequence>
<evidence type="ECO:0000256" key="2">
    <source>
        <dbReference type="ARBA" id="ARBA00022695"/>
    </source>
</evidence>
<dbReference type="GO" id="GO:0003677">
    <property type="term" value="F:DNA binding"/>
    <property type="evidence" value="ECO:0007669"/>
    <property type="project" value="UniProtKB-KW"/>
</dbReference>
<dbReference type="GO" id="GO:0004519">
    <property type="term" value="F:endonuclease activity"/>
    <property type="evidence" value="ECO:0007669"/>
    <property type="project" value="UniProtKB-KW"/>
</dbReference>
<evidence type="ECO:0000256" key="4">
    <source>
        <dbReference type="ARBA" id="ARBA00022722"/>
    </source>
</evidence>
<keyword evidence="3" id="KW-0235">DNA replication</keyword>
<dbReference type="InterPro" id="IPR049912">
    <property type="entry name" value="CRESS_DNA_REP"/>
</dbReference>
<dbReference type="PROSITE" id="PS52020">
    <property type="entry name" value="CRESS_DNA_REP"/>
    <property type="match status" value="1"/>
</dbReference>
<evidence type="ECO:0000256" key="7">
    <source>
        <dbReference type="ARBA" id="ARBA00022759"/>
    </source>
</evidence>
<feature type="domain" description="CRESS-DNA virus Rep endonuclease" evidence="11">
    <location>
        <begin position="93"/>
        <end position="195"/>
    </location>
</feature>
<dbReference type="SUPFAM" id="SSF55464">
    <property type="entry name" value="Origin of replication-binding domain, RBD-like"/>
    <property type="match status" value="1"/>
</dbReference>
<keyword evidence="13" id="KW-1185">Reference proteome</keyword>
<dbReference type="GO" id="GO:0006260">
    <property type="term" value="P:DNA replication"/>
    <property type="evidence" value="ECO:0007669"/>
    <property type="project" value="UniProtKB-KW"/>
</dbReference>
<evidence type="ECO:0000256" key="10">
    <source>
        <dbReference type="ARBA" id="ARBA00023125"/>
    </source>
</evidence>
<keyword evidence="7" id="KW-0255">Endonuclease</keyword>
<comment type="caution">
    <text evidence="12">The sequence shown here is derived from an EMBL/GenBank/DDBJ whole genome shotgun (WGS) entry which is preliminary data.</text>
</comment>
<dbReference type="PRINTS" id="PR00228">
    <property type="entry name" value="GEMCOATCLVL1"/>
</dbReference>
<protein>
    <recommendedName>
        <fullName evidence="11">CRESS-DNA virus Rep endonuclease domain-containing protein</fullName>
    </recommendedName>
</protein>
<dbReference type="Pfam" id="PF00799">
    <property type="entry name" value="Gemini_AL1"/>
    <property type="match status" value="1"/>
</dbReference>
<feature type="non-terminal residue" evidence="12">
    <location>
        <position position="458"/>
    </location>
</feature>
<evidence type="ECO:0000256" key="6">
    <source>
        <dbReference type="ARBA" id="ARBA00022741"/>
    </source>
</evidence>
<keyword evidence="4" id="KW-0540">Nuclease</keyword>
<dbReference type="EMBL" id="MBFS01003455">
    <property type="protein sequence ID" value="PVU86577.1"/>
    <property type="molecule type" value="Genomic_DNA"/>
</dbReference>
<keyword evidence="6" id="KW-0547">Nucleotide-binding</keyword>
<evidence type="ECO:0000256" key="3">
    <source>
        <dbReference type="ARBA" id="ARBA00022705"/>
    </source>
</evidence>
<dbReference type="GO" id="GO:0016787">
    <property type="term" value="F:hydrolase activity"/>
    <property type="evidence" value="ECO:0007669"/>
    <property type="project" value="UniProtKB-KW"/>
</dbReference>
<keyword evidence="8" id="KW-0378">Hydrolase</keyword>
<keyword evidence="1" id="KW-0808">Transferase</keyword>
<proteinExistence type="predicted"/>
<gene>
    <name evidence="12" type="ORF">BB560_006658</name>
</gene>
<dbReference type="GO" id="GO:0046872">
    <property type="term" value="F:metal ion binding"/>
    <property type="evidence" value="ECO:0007669"/>
    <property type="project" value="UniProtKB-KW"/>
</dbReference>
<evidence type="ECO:0000259" key="11">
    <source>
        <dbReference type="PROSITE" id="PS52020"/>
    </source>
</evidence>
<reference evidence="12 13" key="1">
    <citation type="journal article" date="2018" name="MBio">
        <title>Comparative Genomics Reveals the Core Gene Toolbox for the Fungus-Insect Symbiosis.</title>
        <authorList>
            <person name="Wang Y."/>
            <person name="Stata M."/>
            <person name="Wang W."/>
            <person name="Stajich J.E."/>
            <person name="White M.M."/>
            <person name="Moncalvo J.M."/>
        </authorList>
    </citation>
    <scope>NUCLEOTIDE SEQUENCE [LARGE SCALE GENOMIC DNA]</scope>
    <source>
        <strain evidence="12 13">SC-DP-2</strain>
    </source>
</reference>
<keyword evidence="2" id="KW-0548">Nucleotidyltransferase</keyword>
<dbReference type="Proteomes" id="UP000245609">
    <property type="component" value="Unassembled WGS sequence"/>
</dbReference>
<evidence type="ECO:0000256" key="5">
    <source>
        <dbReference type="ARBA" id="ARBA00022723"/>
    </source>
</evidence>
<keyword evidence="9" id="KW-0190">Covalent protein-DNA linkage</keyword>
<organism evidence="12 13">
    <name type="scientific">Smittium megazygosporum</name>
    <dbReference type="NCBI Taxonomy" id="133381"/>
    <lineage>
        <taxon>Eukaryota</taxon>
        <taxon>Fungi</taxon>
        <taxon>Fungi incertae sedis</taxon>
        <taxon>Zoopagomycota</taxon>
        <taxon>Kickxellomycotina</taxon>
        <taxon>Harpellomycetes</taxon>
        <taxon>Harpellales</taxon>
        <taxon>Legeriomycetaceae</taxon>
        <taxon>Smittium</taxon>
    </lineage>
</organism>
<accession>A0A2T9Y2P7</accession>